<dbReference type="RefSeq" id="WP_189398061.1">
    <property type="nucleotide sequence ID" value="NZ_BMXA01000001.1"/>
</dbReference>
<dbReference type="EMBL" id="BMXA01000001">
    <property type="protein sequence ID" value="GGZ96659.1"/>
    <property type="molecule type" value="Genomic_DNA"/>
</dbReference>
<name>A0A918RG52_9GAMM</name>
<feature type="chain" id="PRO_5037271913" evidence="1">
    <location>
        <begin position="31"/>
        <end position="489"/>
    </location>
</feature>
<reference evidence="2" key="1">
    <citation type="journal article" date="2014" name="Int. J. Syst. Evol. Microbiol.">
        <title>Complete genome sequence of Corynebacterium casei LMG S-19264T (=DSM 44701T), isolated from a smear-ripened cheese.</title>
        <authorList>
            <consortium name="US DOE Joint Genome Institute (JGI-PGF)"/>
            <person name="Walter F."/>
            <person name="Albersmeier A."/>
            <person name="Kalinowski J."/>
            <person name="Ruckert C."/>
        </authorList>
    </citation>
    <scope>NUCLEOTIDE SEQUENCE</scope>
    <source>
        <strain evidence="2">KCTC 12711</strain>
    </source>
</reference>
<reference evidence="2" key="2">
    <citation type="submission" date="2020-09" db="EMBL/GenBank/DDBJ databases">
        <authorList>
            <person name="Sun Q."/>
            <person name="Kim S."/>
        </authorList>
    </citation>
    <scope>NUCLEOTIDE SEQUENCE</scope>
    <source>
        <strain evidence="2">KCTC 12711</strain>
    </source>
</reference>
<feature type="signal peptide" evidence="1">
    <location>
        <begin position="1"/>
        <end position="30"/>
    </location>
</feature>
<keyword evidence="1" id="KW-0732">Signal</keyword>
<evidence type="ECO:0000313" key="3">
    <source>
        <dbReference type="Proteomes" id="UP000614811"/>
    </source>
</evidence>
<dbReference type="AlphaFoldDB" id="A0A918RG52"/>
<comment type="caution">
    <text evidence="2">The sequence shown here is derived from an EMBL/GenBank/DDBJ whole genome shotgun (WGS) entry which is preliminary data.</text>
</comment>
<sequence length="489" mass="54788">MKNQNSIVARAAFFLLCALLSLLLTSPIQAATVYKSKEIFYPPNPNNLDYRYTDGLHKIGPRHAVFVAQTSEGGGVFGSYRQEALYVFDAATKKASKVASLQSPGETSIRVTRANSREVWVDVMGNLFLANSQTGSVKFINYFGVEYAGSLGPWQSCLGFGSEIFVVNNFSYISVSDYCEVQPGDSRNFIFDHGRQTLSPITYDFLPDGEEYWGRGFVFDNPLQSDKTAIGVYLTPENGDAPQVMQYWEIDPESKKTRLLKEDSTVFYYSAFSGSAKTSKGIFVCAYDNVIRIANNLSVDVMPNYPNAGCDYIKEYQDHLIWEPDTRDLFVLSDGTLRSPIYLQDNKNASLYLACETWGKLFYERFSGSSYSPAPSINYIDERFNRVEIPLDTETGIYSCLNNKLVLTSNGGQRSIYDLLTNTNTKVFGSGYQSGLTQIVELGSSLFVLKSRREESENDNVKKVDFSLYELILADLPTISPIYDLLLSD</sequence>
<accession>A0A918RG52</accession>
<gene>
    <name evidence="2" type="ORF">GCM10008090_01110</name>
</gene>
<dbReference type="Proteomes" id="UP000614811">
    <property type="component" value="Unassembled WGS sequence"/>
</dbReference>
<protein>
    <submittedName>
        <fullName evidence="2">Uncharacterized protein</fullName>
    </submittedName>
</protein>
<keyword evidence="3" id="KW-1185">Reference proteome</keyword>
<evidence type="ECO:0000313" key="2">
    <source>
        <dbReference type="EMBL" id="GGZ96659.1"/>
    </source>
</evidence>
<evidence type="ECO:0000256" key="1">
    <source>
        <dbReference type="SAM" id="SignalP"/>
    </source>
</evidence>
<proteinExistence type="predicted"/>
<organism evidence="2 3">
    <name type="scientific">Arenicella chitinivorans</name>
    <dbReference type="NCBI Taxonomy" id="1329800"/>
    <lineage>
        <taxon>Bacteria</taxon>
        <taxon>Pseudomonadati</taxon>
        <taxon>Pseudomonadota</taxon>
        <taxon>Gammaproteobacteria</taxon>
        <taxon>Arenicellales</taxon>
        <taxon>Arenicellaceae</taxon>
        <taxon>Arenicella</taxon>
    </lineage>
</organism>